<accession>A0A0S4QZB3</accession>
<dbReference type="AlphaFoldDB" id="A0A0S4QZB3"/>
<dbReference type="SUPFAM" id="SSF53300">
    <property type="entry name" value="vWA-like"/>
    <property type="match status" value="1"/>
</dbReference>
<dbReference type="Gene3D" id="3.40.50.410">
    <property type="entry name" value="von Willebrand factor, type A domain"/>
    <property type="match status" value="1"/>
</dbReference>
<evidence type="ECO:0000313" key="3">
    <source>
        <dbReference type="Proteomes" id="UP000198802"/>
    </source>
</evidence>
<sequence length="541" mass="57680">MTRLGELQAAAAPWTRRPAPLVHTDDQADLAVWEQIADECTALGDVDTALTARFGIPGVARDLWLAAYARSPQLLDAGEVEDARRPARAILAAQLGSPEHRDLRRLSTGDPYLAAMAVLAQAAVVRAMIEKLDKAPQGTAGQRARAKLRQARREETATAAALRRALDAAADSVDGDPDGEVDQPQVVDVQRAIADADGAAADAAAAAQAAQEADAGEDSDGLDGARVRAAARAAAAQAETELVAQAAAATRWGVEPGQLERLDANERMRLARKLRSGKLAEFAQLIGRFRQMATAQRSRRVEHAKGEYVGVTLGDDLASLVPDELVALAVPALRAQFAIRYADRQLMVYDQRGVEHDAQGAIIAVIDCSVSMTNDDAHGITGEAYAKALALALLDSARAATPPRAFAAVLFSTEPCEPIVFPADRPVDLADQIQLAELFPGGGTVFPPALDAAAELLDAEFNATGRGRADIVIITDGAAELHPTWIASWKQRRHRLGFRVFAVTVGDWADDPADLDAICDDVRRIEDLHDTHATADLFRTI</sequence>
<reference evidence="3" key="1">
    <citation type="submission" date="2015-11" db="EMBL/GenBank/DDBJ databases">
        <authorList>
            <person name="Varghese N."/>
        </authorList>
    </citation>
    <scope>NUCLEOTIDE SEQUENCE [LARGE SCALE GENOMIC DNA]</scope>
    <source>
        <strain evidence="3">DSM 45899</strain>
    </source>
</reference>
<organism evidence="2 3">
    <name type="scientific">Parafrankia irregularis</name>
    <dbReference type="NCBI Taxonomy" id="795642"/>
    <lineage>
        <taxon>Bacteria</taxon>
        <taxon>Bacillati</taxon>
        <taxon>Actinomycetota</taxon>
        <taxon>Actinomycetes</taxon>
        <taxon>Frankiales</taxon>
        <taxon>Frankiaceae</taxon>
        <taxon>Parafrankia</taxon>
    </lineage>
</organism>
<dbReference type="Proteomes" id="UP000198802">
    <property type="component" value="Unassembled WGS sequence"/>
</dbReference>
<dbReference type="PANTHER" id="PTHR36846:SF1">
    <property type="entry name" value="PROTEIN VIAA"/>
    <property type="match status" value="1"/>
</dbReference>
<dbReference type="SMART" id="SM00327">
    <property type="entry name" value="VWA"/>
    <property type="match status" value="1"/>
</dbReference>
<protein>
    <submittedName>
        <fullName evidence="2">von Willebrand factor type A domain-containing protein</fullName>
    </submittedName>
</protein>
<proteinExistence type="predicted"/>
<keyword evidence="3" id="KW-1185">Reference proteome</keyword>
<feature type="domain" description="VWFA" evidence="1">
    <location>
        <begin position="361"/>
        <end position="541"/>
    </location>
</feature>
<dbReference type="PANTHER" id="PTHR36846">
    <property type="entry name" value="PROTEIN VIAA"/>
    <property type="match status" value="1"/>
</dbReference>
<dbReference type="Pfam" id="PF13519">
    <property type="entry name" value="VWA_2"/>
    <property type="match status" value="1"/>
</dbReference>
<gene>
    <name evidence="2" type="ORF">Ga0074812_1483</name>
</gene>
<name>A0A0S4QZB3_9ACTN</name>
<dbReference type="EMBL" id="FAOZ01000048">
    <property type="protein sequence ID" value="CUU60803.1"/>
    <property type="molecule type" value="Genomic_DNA"/>
</dbReference>
<dbReference type="PROSITE" id="PS50234">
    <property type="entry name" value="VWFA"/>
    <property type="match status" value="1"/>
</dbReference>
<dbReference type="RefSeq" id="WP_091286298.1">
    <property type="nucleotide sequence ID" value="NZ_FAOZ01000048.1"/>
</dbReference>
<evidence type="ECO:0000313" key="2">
    <source>
        <dbReference type="EMBL" id="CUU60803.1"/>
    </source>
</evidence>
<dbReference type="InterPro" id="IPR036465">
    <property type="entry name" value="vWFA_dom_sf"/>
</dbReference>
<evidence type="ECO:0000259" key="1">
    <source>
        <dbReference type="PROSITE" id="PS50234"/>
    </source>
</evidence>
<dbReference type="InterPro" id="IPR002035">
    <property type="entry name" value="VWF_A"/>
</dbReference>